<comment type="caution">
    <text evidence="3">The sequence shown here is derived from an EMBL/GenBank/DDBJ whole genome shotgun (WGS) entry which is preliminary data.</text>
</comment>
<feature type="transmembrane region" description="Helical" evidence="2">
    <location>
        <begin position="34"/>
        <end position="52"/>
    </location>
</feature>
<keyword evidence="4" id="KW-1185">Reference proteome</keyword>
<keyword evidence="2" id="KW-0812">Transmembrane</keyword>
<reference evidence="3 4" key="1">
    <citation type="submission" date="2021-08" db="EMBL/GenBank/DDBJ databases">
        <title>FDA dAtabase for Regulatory Grade micrObial Sequences (FDA-ARGOS): Supporting development and validation of Infectious Disease Dx tests.</title>
        <authorList>
            <person name="Sproer C."/>
            <person name="Gronow S."/>
            <person name="Severitt S."/>
            <person name="Schroder I."/>
            <person name="Tallon L."/>
            <person name="Sadzewicz L."/>
            <person name="Zhao X."/>
            <person name="Boylan J."/>
            <person name="Ott S."/>
            <person name="Bowen H."/>
            <person name="Vavikolanu K."/>
            <person name="Hazen T."/>
            <person name="Aluvathingal J."/>
            <person name="Nadendla S."/>
            <person name="Lowell S."/>
            <person name="Myers T."/>
            <person name="Yan Y."/>
            <person name="Sichtig H."/>
        </authorList>
    </citation>
    <scope>NUCLEOTIDE SEQUENCE [LARGE SCALE GENOMIC DNA]</scope>
    <source>
        <strain evidence="3 4">FDAARGOS_1460</strain>
    </source>
</reference>
<feature type="compositionally biased region" description="Basic and acidic residues" evidence="1">
    <location>
        <begin position="1"/>
        <end position="17"/>
    </location>
</feature>
<evidence type="ECO:0000313" key="4">
    <source>
        <dbReference type="Proteomes" id="UP000734271"/>
    </source>
</evidence>
<dbReference type="RefSeq" id="WP_223418246.1">
    <property type="nucleotide sequence ID" value="NZ_JAIPME010000002.1"/>
</dbReference>
<keyword evidence="2" id="KW-1133">Transmembrane helix</keyword>
<feature type="compositionally biased region" description="Basic residues" evidence="1">
    <location>
        <begin position="18"/>
        <end position="28"/>
    </location>
</feature>
<evidence type="ECO:0000313" key="3">
    <source>
        <dbReference type="EMBL" id="MBZ2386300.1"/>
    </source>
</evidence>
<evidence type="ECO:0000256" key="2">
    <source>
        <dbReference type="SAM" id="Phobius"/>
    </source>
</evidence>
<organism evidence="3 4">
    <name type="scientific">Anaerococcus murdochii</name>
    <dbReference type="NCBI Taxonomy" id="411577"/>
    <lineage>
        <taxon>Bacteria</taxon>
        <taxon>Bacillati</taxon>
        <taxon>Bacillota</taxon>
        <taxon>Tissierellia</taxon>
        <taxon>Tissierellales</taxon>
        <taxon>Peptoniphilaceae</taxon>
        <taxon>Anaerococcus</taxon>
    </lineage>
</organism>
<sequence length="206" mass="24080">MARQKRSEEKEYKNPKTRERKRRAREKRRKRKTFGPYILIFILLVAAVFFGARSLSHSVNRTVDRIEKAIKTDDTAFMEENMDRLDVIFDVLKKSYSDDLEKQDEFVRNNFKNLDIKVLNKLDIDGGVEVTLKISNVNYVACFDKVAHLEAENQHEAYMKELSKDDAEVKSMDAKIFLKKKLFGYEIFESRDFINAIIGGALDLVK</sequence>
<evidence type="ECO:0000256" key="1">
    <source>
        <dbReference type="SAM" id="MobiDB-lite"/>
    </source>
</evidence>
<protein>
    <submittedName>
        <fullName evidence="3">Uncharacterized protein</fullName>
    </submittedName>
</protein>
<keyword evidence="2" id="KW-0472">Membrane</keyword>
<accession>A0ABS7SXN9</accession>
<gene>
    <name evidence="3" type="ORF">K8P03_03165</name>
</gene>
<feature type="region of interest" description="Disordered" evidence="1">
    <location>
        <begin position="1"/>
        <end position="28"/>
    </location>
</feature>
<dbReference type="Proteomes" id="UP000734271">
    <property type="component" value="Unassembled WGS sequence"/>
</dbReference>
<proteinExistence type="predicted"/>
<name>A0ABS7SXN9_9FIRM</name>
<dbReference type="EMBL" id="JAIPME010000002">
    <property type="protein sequence ID" value="MBZ2386300.1"/>
    <property type="molecule type" value="Genomic_DNA"/>
</dbReference>